<dbReference type="AlphaFoldDB" id="A0A067P8B9"/>
<sequence length="213" mass="24046">MSVISTRYLTVRASSLLCGTRPPWNISTLLRPDPLSDQLRFLSVYPASFSTYKHPVTLRSPRTILSIARPVSASRLPYRTFPAMCADHSTLRLLLASTLALRFQMPDKIDTRPTIFRLSSYNHQLQTAPASFRDLPMSDFMENSFRRAMWLWRLPCPFGAVRDAGRSSSTVAICIGKNHPTRSYPTCQLPSALRARLEVSCLSRLRDGRTGLI</sequence>
<reference evidence="2" key="1">
    <citation type="journal article" date="2014" name="Proc. Natl. Acad. Sci. U.S.A.">
        <title>Extensive sampling of basidiomycete genomes demonstrates inadequacy of the white-rot/brown-rot paradigm for wood decay fungi.</title>
        <authorList>
            <person name="Riley R."/>
            <person name="Salamov A.A."/>
            <person name="Brown D.W."/>
            <person name="Nagy L.G."/>
            <person name="Floudas D."/>
            <person name="Held B.W."/>
            <person name="Levasseur A."/>
            <person name="Lombard V."/>
            <person name="Morin E."/>
            <person name="Otillar R."/>
            <person name="Lindquist E.A."/>
            <person name="Sun H."/>
            <person name="LaButti K.M."/>
            <person name="Schmutz J."/>
            <person name="Jabbour D."/>
            <person name="Luo H."/>
            <person name="Baker S.E."/>
            <person name="Pisabarro A.G."/>
            <person name="Walton J.D."/>
            <person name="Blanchette R.A."/>
            <person name="Henrissat B."/>
            <person name="Martin F."/>
            <person name="Cullen D."/>
            <person name="Hibbett D.S."/>
            <person name="Grigoriev I.V."/>
        </authorList>
    </citation>
    <scope>NUCLEOTIDE SEQUENCE [LARGE SCALE GENOMIC DNA]</scope>
    <source>
        <strain evidence="2">MUCL 33604</strain>
    </source>
</reference>
<dbReference type="Proteomes" id="UP000027265">
    <property type="component" value="Unassembled WGS sequence"/>
</dbReference>
<proteinExistence type="predicted"/>
<name>A0A067P8B9_9AGAM</name>
<protein>
    <submittedName>
        <fullName evidence="1">Uncharacterized protein</fullName>
    </submittedName>
</protein>
<evidence type="ECO:0000313" key="2">
    <source>
        <dbReference type="Proteomes" id="UP000027265"/>
    </source>
</evidence>
<accession>A0A067P8B9</accession>
<dbReference type="HOGENOM" id="CLU_1294592_0_0_1"/>
<dbReference type="EMBL" id="KL197751">
    <property type="protein sequence ID" value="KDQ51153.1"/>
    <property type="molecule type" value="Genomic_DNA"/>
</dbReference>
<dbReference type="InParanoid" id="A0A067P8B9"/>
<organism evidence="1 2">
    <name type="scientific">Jaapia argillacea MUCL 33604</name>
    <dbReference type="NCBI Taxonomy" id="933084"/>
    <lineage>
        <taxon>Eukaryota</taxon>
        <taxon>Fungi</taxon>
        <taxon>Dikarya</taxon>
        <taxon>Basidiomycota</taxon>
        <taxon>Agaricomycotina</taxon>
        <taxon>Agaricomycetes</taxon>
        <taxon>Agaricomycetidae</taxon>
        <taxon>Jaapiales</taxon>
        <taxon>Jaapiaceae</taxon>
        <taxon>Jaapia</taxon>
    </lineage>
</organism>
<gene>
    <name evidence="1" type="ORF">JAAARDRAFT_539081</name>
</gene>
<keyword evidence="2" id="KW-1185">Reference proteome</keyword>
<evidence type="ECO:0000313" key="1">
    <source>
        <dbReference type="EMBL" id="KDQ51153.1"/>
    </source>
</evidence>